<reference evidence="1" key="1">
    <citation type="submission" date="2023-04" db="EMBL/GenBank/DDBJ databases">
        <title>Black Yeasts Isolated from many extreme environments.</title>
        <authorList>
            <person name="Coleine C."/>
            <person name="Stajich J.E."/>
            <person name="Selbmann L."/>
        </authorList>
    </citation>
    <scope>NUCLEOTIDE SEQUENCE</scope>
    <source>
        <strain evidence="1">CCFEE 5312</strain>
    </source>
</reference>
<gene>
    <name evidence="1" type="ORF">LTR09_005248</name>
</gene>
<evidence type="ECO:0000313" key="1">
    <source>
        <dbReference type="EMBL" id="KAK3053968.1"/>
    </source>
</evidence>
<dbReference type="EMBL" id="JAWDJX010000014">
    <property type="protein sequence ID" value="KAK3053968.1"/>
    <property type="molecule type" value="Genomic_DNA"/>
</dbReference>
<accession>A0AAJ0DH30</accession>
<name>A0AAJ0DH30_9PEZI</name>
<organism evidence="1 2">
    <name type="scientific">Extremus antarcticus</name>
    <dbReference type="NCBI Taxonomy" id="702011"/>
    <lineage>
        <taxon>Eukaryota</taxon>
        <taxon>Fungi</taxon>
        <taxon>Dikarya</taxon>
        <taxon>Ascomycota</taxon>
        <taxon>Pezizomycotina</taxon>
        <taxon>Dothideomycetes</taxon>
        <taxon>Dothideomycetidae</taxon>
        <taxon>Mycosphaerellales</taxon>
        <taxon>Extremaceae</taxon>
        <taxon>Extremus</taxon>
    </lineage>
</organism>
<protein>
    <submittedName>
        <fullName evidence="1">Uncharacterized protein</fullName>
    </submittedName>
</protein>
<sequence length="179" mass="19782">MAPLSQQQPPDGNTITEEDRKQIDLIKVQLKAEQREAEEKEERLRTGKDWYQVVIKEDFRDHDPPALLVKLRAALGKDGAVSVWKAMYLFGFTCWFPGGHAITISTGDGEFAEKLEIHRSGVYPQECNLPQPMSPEEVMKMAERGGGAKVDGVGREGDTCAGLLVLKAKSALDLRSLGT</sequence>
<dbReference type="AlphaFoldDB" id="A0AAJ0DH30"/>
<keyword evidence="2" id="KW-1185">Reference proteome</keyword>
<evidence type="ECO:0000313" key="2">
    <source>
        <dbReference type="Proteomes" id="UP001271007"/>
    </source>
</evidence>
<comment type="caution">
    <text evidence="1">The sequence shown here is derived from an EMBL/GenBank/DDBJ whole genome shotgun (WGS) entry which is preliminary data.</text>
</comment>
<proteinExistence type="predicted"/>
<dbReference type="Proteomes" id="UP001271007">
    <property type="component" value="Unassembled WGS sequence"/>
</dbReference>